<dbReference type="Pfam" id="PF05730">
    <property type="entry name" value="CFEM"/>
    <property type="match status" value="1"/>
</dbReference>
<protein>
    <recommendedName>
        <fullName evidence="11">CFEM domain-containing protein</fullName>
    </recommendedName>
</protein>
<evidence type="ECO:0000256" key="1">
    <source>
        <dbReference type="ARBA" id="ARBA00004589"/>
    </source>
</evidence>
<keyword evidence="8" id="KW-0449">Lipoprotein</keyword>
<feature type="chain" id="PRO_5005839374" description="CFEM domain-containing protein" evidence="10">
    <location>
        <begin position="17"/>
        <end position="152"/>
    </location>
</feature>
<reference evidence="12 13" key="1">
    <citation type="submission" date="2015-07" db="EMBL/GenBank/DDBJ databases">
        <title>The genome of the fungus Escovopsis weberi, a specialized disease agent of ant agriculture.</title>
        <authorList>
            <person name="de Man T.J."/>
            <person name="Stajich J.E."/>
            <person name="Kubicek C.P."/>
            <person name="Chenthamara K."/>
            <person name="Atanasova L."/>
            <person name="Druzhinina I.S."/>
            <person name="Birnbaum S."/>
            <person name="Barribeau S.M."/>
            <person name="Teiling C."/>
            <person name="Suen G."/>
            <person name="Currie C."/>
            <person name="Gerardo N.M."/>
        </authorList>
    </citation>
    <scope>NUCLEOTIDE SEQUENCE [LARGE SCALE GENOMIC DNA]</scope>
</reference>
<feature type="compositionally biased region" description="Basic and acidic residues" evidence="9">
    <location>
        <begin position="121"/>
        <end position="134"/>
    </location>
</feature>
<dbReference type="EMBL" id="LGSR01000006">
    <property type="protein sequence ID" value="KOS22242.1"/>
    <property type="molecule type" value="Genomic_DNA"/>
</dbReference>
<comment type="caution">
    <text evidence="12">The sequence shown here is derived from an EMBL/GenBank/DDBJ whole genome shotgun (WGS) entry which is preliminary data.</text>
</comment>
<dbReference type="AlphaFoldDB" id="A0A0M9VWM8"/>
<evidence type="ECO:0000256" key="8">
    <source>
        <dbReference type="ARBA" id="ARBA00023288"/>
    </source>
</evidence>
<keyword evidence="13" id="KW-1185">Reference proteome</keyword>
<dbReference type="GO" id="GO:0005576">
    <property type="term" value="C:extracellular region"/>
    <property type="evidence" value="ECO:0007669"/>
    <property type="project" value="UniProtKB-SubCell"/>
</dbReference>
<evidence type="ECO:0000256" key="9">
    <source>
        <dbReference type="SAM" id="MobiDB-lite"/>
    </source>
</evidence>
<comment type="subcellular location">
    <subcellularLocation>
        <location evidence="1">Membrane</location>
        <topology evidence="1">Lipid-anchor</topology>
        <topology evidence="1">GPI-anchor</topology>
    </subcellularLocation>
    <subcellularLocation>
        <location evidence="2">Secreted</location>
    </subcellularLocation>
</comment>
<gene>
    <name evidence="12" type="ORF">ESCO_001980</name>
</gene>
<keyword evidence="5" id="KW-0325">Glycoprotein</keyword>
<sequence>MKLSIVIGLFAILAHADSVFGEDAARGGKKGHKDKEVKEVKLKKIPHCSLECLNNAMAKAGCGATDYACGCANFAGLKKKAAGCVLKKCGIHTARRKVLPAVKALCKNQKMIEQKIEEEYKRKKQMSEQKKLAESTELAEATPLPEADEGEE</sequence>
<evidence type="ECO:0000256" key="2">
    <source>
        <dbReference type="ARBA" id="ARBA00004613"/>
    </source>
</evidence>
<proteinExistence type="inferred from homology"/>
<feature type="domain" description="CFEM" evidence="11">
    <location>
        <begin position="41"/>
        <end position="107"/>
    </location>
</feature>
<dbReference type="STRING" id="150374.A0A0M9VWM8"/>
<name>A0A0M9VWM8_ESCWE</name>
<evidence type="ECO:0000313" key="13">
    <source>
        <dbReference type="Proteomes" id="UP000053831"/>
    </source>
</evidence>
<evidence type="ECO:0000313" key="12">
    <source>
        <dbReference type="EMBL" id="KOS22242.1"/>
    </source>
</evidence>
<organism evidence="12 13">
    <name type="scientific">Escovopsis weberi</name>
    <dbReference type="NCBI Taxonomy" id="150374"/>
    <lineage>
        <taxon>Eukaryota</taxon>
        <taxon>Fungi</taxon>
        <taxon>Dikarya</taxon>
        <taxon>Ascomycota</taxon>
        <taxon>Pezizomycotina</taxon>
        <taxon>Sordariomycetes</taxon>
        <taxon>Hypocreomycetidae</taxon>
        <taxon>Hypocreales</taxon>
        <taxon>Hypocreaceae</taxon>
        <taxon>Escovopsis</taxon>
    </lineage>
</organism>
<evidence type="ECO:0000256" key="4">
    <source>
        <dbReference type="ARBA" id="ARBA00022525"/>
    </source>
</evidence>
<dbReference type="Proteomes" id="UP000053831">
    <property type="component" value="Unassembled WGS sequence"/>
</dbReference>
<dbReference type="SMART" id="SM00747">
    <property type="entry name" value="CFEM"/>
    <property type="match status" value="1"/>
</dbReference>
<evidence type="ECO:0000256" key="7">
    <source>
        <dbReference type="ARBA" id="ARBA00023157"/>
    </source>
</evidence>
<evidence type="ECO:0000256" key="6">
    <source>
        <dbReference type="ARBA" id="ARBA00022729"/>
    </source>
</evidence>
<comment type="similarity">
    <text evidence="3">Belongs to the RBT5 family.</text>
</comment>
<evidence type="ECO:0000256" key="10">
    <source>
        <dbReference type="SAM" id="SignalP"/>
    </source>
</evidence>
<dbReference type="GO" id="GO:0098552">
    <property type="term" value="C:side of membrane"/>
    <property type="evidence" value="ECO:0007669"/>
    <property type="project" value="UniProtKB-KW"/>
</dbReference>
<accession>A0A0M9VWM8</accession>
<keyword evidence="4" id="KW-0964">Secreted</keyword>
<keyword evidence="5" id="KW-0472">Membrane</keyword>
<feature type="region of interest" description="Disordered" evidence="9">
    <location>
        <begin position="121"/>
        <end position="152"/>
    </location>
</feature>
<keyword evidence="7" id="KW-1015">Disulfide bond</keyword>
<keyword evidence="6 10" id="KW-0732">Signal</keyword>
<feature type="signal peptide" evidence="10">
    <location>
        <begin position="1"/>
        <end position="16"/>
    </location>
</feature>
<dbReference type="InterPro" id="IPR008427">
    <property type="entry name" value="Extracellular_membr_CFEM_dom"/>
</dbReference>
<keyword evidence="5" id="KW-0336">GPI-anchor</keyword>
<evidence type="ECO:0000256" key="3">
    <source>
        <dbReference type="ARBA" id="ARBA00010031"/>
    </source>
</evidence>
<evidence type="ECO:0000259" key="11">
    <source>
        <dbReference type="SMART" id="SM00747"/>
    </source>
</evidence>
<evidence type="ECO:0000256" key="5">
    <source>
        <dbReference type="ARBA" id="ARBA00022622"/>
    </source>
</evidence>